<dbReference type="Pfam" id="PF00069">
    <property type="entry name" value="Pkinase"/>
    <property type="match status" value="1"/>
</dbReference>
<feature type="compositionally biased region" description="Basic and acidic residues" evidence="1">
    <location>
        <begin position="477"/>
        <end position="495"/>
    </location>
</feature>
<evidence type="ECO:0000256" key="1">
    <source>
        <dbReference type="SAM" id="MobiDB-lite"/>
    </source>
</evidence>
<dbReference type="InterPro" id="IPR057929">
    <property type="entry name" value="RamC_N"/>
</dbReference>
<dbReference type="SMART" id="SM01260">
    <property type="entry name" value="LANC_like"/>
    <property type="match status" value="1"/>
</dbReference>
<organism evidence="3 4">
    <name type="scientific">Streptomyces clavuligerus</name>
    <dbReference type="NCBI Taxonomy" id="1901"/>
    <lineage>
        <taxon>Bacteria</taxon>
        <taxon>Bacillati</taxon>
        <taxon>Actinomycetota</taxon>
        <taxon>Actinomycetes</taxon>
        <taxon>Kitasatosporales</taxon>
        <taxon>Streptomycetaceae</taxon>
        <taxon>Streptomyces</taxon>
    </lineage>
</organism>
<feature type="region of interest" description="Disordered" evidence="1">
    <location>
        <begin position="904"/>
        <end position="928"/>
    </location>
</feature>
<dbReference type="PROSITE" id="PS50011">
    <property type="entry name" value="PROTEIN_KINASE_DOM"/>
    <property type="match status" value="1"/>
</dbReference>
<evidence type="ECO:0000313" key="3">
    <source>
        <dbReference type="EMBL" id="EFG10026.1"/>
    </source>
</evidence>
<sequence>MNPEYAAYCHADRDFYDTPHRSSQGTSDSAGPATEYGPARTPLPEGWQTARSGDWFACHPTGLTLPPQGWKIHVAAALDNAESILQRVAEYCLPRRISFKFIPSRQLLLQRNGKYADRGGSGKFITVYPPSEDAFPGITADLMALLDGEHGPYILSDLRCGDGPVHVRYGAFTGRRCVGPEGRLVPAISDPSGTLVPDPRGPVLRIPEWVTPPAFLTPHLDARNAVGTGELPYEIKSALHFSNGGGVYKALSTRTGETVVLKEGRPHAGLAMDGADAVTRLERERTALERLAGLDCVPRVLGAHTVGDHRFLALEHISGTPLNTLLARRFPLGSADVDPEAITEHTAWSHRIHGLVESAVAQVHARGLVFGDLHMANIMVDEDETRVVLLDFEAACPAEERRPQVVANPAFIAPRGRTGTDVDRYALACLRLALFLPLTTLFMIDRTLVERMAEDITRIFPVTLDELRPAVEEILRDPEDTTPHDAEHPVAHGAKEPVPADPEHTLQDAADEEPSARRAGPPTRSRPRTPAAAPPDPGQWPQSRDSMARAIAASFTPDRDDRCFPGDIAQFASPAGGHSFGNGAAGVLYALHETGAPPVPGAVEWLLARTKEPVPGTALGLYDGLAGTAWTLDRLGHPEQATELAQTLIRERLDGLPADLHGGHAGVALVLDDLARRRSGADADALRQAADHCADLAARSLTAAPPSPRTGLLHGATGLALLFVRRYETTGDPALLDLAATALRRDLDRCRTRPDGSLQVLDGRRTMPYVGAGSVGIALVLDDYLHHRHDEGLAARRQSIEPAARSSFYIQPGLFRGVAGFVLHLARTPHGDPAERARAIRDHCALLASEATPYRGELAFPGDQLMRRSMDLATGTAGVLLALGSAYHDTPVALPFLPPHPRPTIRPQPGAEHHHYPVPMEGNHHGAS</sequence>
<dbReference type="SMART" id="SM00220">
    <property type="entry name" value="S_TKc"/>
    <property type="match status" value="1"/>
</dbReference>
<protein>
    <submittedName>
        <fullName evidence="3">AmfT protein</fullName>
    </submittedName>
</protein>
<feature type="compositionally biased region" description="Low complexity" evidence="1">
    <location>
        <begin position="517"/>
        <end position="531"/>
    </location>
</feature>
<dbReference type="EMBL" id="CM000913">
    <property type="protein sequence ID" value="EFG10026.1"/>
    <property type="molecule type" value="Genomic_DNA"/>
</dbReference>
<dbReference type="AlphaFoldDB" id="E2PW36"/>
<dbReference type="RefSeq" id="WP_003962284.1">
    <property type="nucleotide sequence ID" value="NZ_CM000913.1"/>
</dbReference>
<dbReference type="InterPro" id="IPR011009">
    <property type="entry name" value="Kinase-like_dom_sf"/>
</dbReference>
<evidence type="ECO:0000259" key="2">
    <source>
        <dbReference type="PROSITE" id="PS50011"/>
    </source>
</evidence>
<dbReference type="Pfam" id="PF25816">
    <property type="entry name" value="RamC_N"/>
    <property type="match status" value="1"/>
</dbReference>
<dbReference type="InterPro" id="IPR053524">
    <property type="entry name" value="Aerial_hyphae_peptide-synth"/>
</dbReference>
<feature type="region of interest" description="Disordered" evidence="1">
    <location>
        <begin position="477"/>
        <end position="545"/>
    </location>
</feature>
<feature type="region of interest" description="Disordered" evidence="1">
    <location>
        <begin position="19"/>
        <end position="44"/>
    </location>
</feature>
<gene>
    <name evidence="3" type="ORF">SCLAV_4953</name>
</gene>
<accession>E2PW36</accession>
<dbReference type="SUPFAM" id="SSF56112">
    <property type="entry name" value="Protein kinase-like (PK-like)"/>
    <property type="match status" value="1"/>
</dbReference>
<reference evidence="3 4" key="1">
    <citation type="journal article" date="2010" name="Genome Biol. Evol.">
        <title>The sequence of a 1.8-mb bacterial linear plasmid reveals a rich evolutionary reservoir of secondary metabolic pathways.</title>
        <authorList>
            <person name="Medema M.H."/>
            <person name="Trefzer A."/>
            <person name="Kovalchuk A."/>
            <person name="van den Berg M."/>
            <person name="Mueller U."/>
            <person name="Heijne W."/>
            <person name="Wu L."/>
            <person name="Alam M.T."/>
            <person name="Ronning C.M."/>
            <person name="Nierman W.C."/>
            <person name="Bovenberg R.A.L."/>
            <person name="Breitling R."/>
            <person name="Takano E."/>
        </authorList>
    </citation>
    <scope>NUCLEOTIDE SEQUENCE [LARGE SCALE GENOMIC DNA]</scope>
    <source>
        <strain evidence="4">ATCC 27064 / DSM 738 / JCM 4710 / NBRC 13307 / NCIMB 12785 / NRRL 3585 / VKM Ac-602</strain>
    </source>
</reference>
<dbReference type="Gene3D" id="1.50.10.20">
    <property type="match status" value="1"/>
</dbReference>
<dbReference type="InterPro" id="IPR058053">
    <property type="entry name" value="RamC_C"/>
</dbReference>
<dbReference type="GeneID" id="93728610"/>
<keyword evidence="4" id="KW-1185">Reference proteome</keyword>
<dbReference type="eggNOG" id="COG0515">
    <property type="taxonomic scope" value="Bacteria"/>
</dbReference>
<feature type="domain" description="Protein kinase" evidence="2">
    <location>
        <begin position="233"/>
        <end position="529"/>
    </location>
</feature>
<dbReference type="KEGG" id="sclf:BB341_04185"/>
<dbReference type="InterPro" id="IPR007822">
    <property type="entry name" value="LANC-like"/>
</dbReference>
<dbReference type="NCBIfam" id="NF038151">
    <property type="entry name" value="lanthi_synth_III"/>
    <property type="match status" value="1"/>
</dbReference>
<name>E2PW36_STRCL</name>
<dbReference type="GO" id="GO:0005524">
    <property type="term" value="F:ATP binding"/>
    <property type="evidence" value="ECO:0007669"/>
    <property type="project" value="InterPro"/>
</dbReference>
<proteinExistence type="predicted"/>
<dbReference type="InterPro" id="IPR000719">
    <property type="entry name" value="Prot_kinase_dom"/>
</dbReference>
<dbReference type="GO" id="GO:0031179">
    <property type="term" value="P:peptide modification"/>
    <property type="evidence" value="ECO:0007669"/>
    <property type="project" value="InterPro"/>
</dbReference>
<dbReference type="GO" id="GO:0004672">
    <property type="term" value="F:protein kinase activity"/>
    <property type="evidence" value="ECO:0007669"/>
    <property type="project" value="InterPro"/>
</dbReference>
<dbReference type="STRING" id="1901.BB341_04185"/>
<dbReference type="Gene3D" id="1.10.510.10">
    <property type="entry name" value="Transferase(Phosphotransferase) domain 1"/>
    <property type="match status" value="1"/>
</dbReference>
<dbReference type="SUPFAM" id="SSF158745">
    <property type="entry name" value="LanC-like"/>
    <property type="match status" value="1"/>
</dbReference>
<dbReference type="Proteomes" id="UP000002357">
    <property type="component" value="Chromosome"/>
</dbReference>
<evidence type="ECO:0000313" key="4">
    <source>
        <dbReference type="Proteomes" id="UP000002357"/>
    </source>
</evidence>
<dbReference type="CDD" id="cd04791">
    <property type="entry name" value="LanC_SerThrkinase"/>
    <property type="match status" value="1"/>
</dbReference>
<dbReference type="OrthoDB" id="1492512at2"/>